<dbReference type="GeneID" id="9704585"/>
<feature type="transmembrane region" description="Helical" evidence="1">
    <location>
        <begin position="35"/>
        <end position="53"/>
    </location>
</feature>
<sequence length="82" mass="8925">MILVLLKAASLIFITLAAAVSVRNYMLTRFASGVWGFVSMGLVSGAIIVAVRFIKEFIPLMEFEVVKICLLPVMMAFILAAS</sequence>
<gene>
    <name evidence="2" type="ordered locus">MTBMA_c08770</name>
</gene>
<dbReference type="KEGG" id="mmg:MTBMA_c08770"/>
<protein>
    <submittedName>
        <fullName evidence="2">Uncharacterized protein</fullName>
    </submittedName>
</protein>
<evidence type="ECO:0000256" key="1">
    <source>
        <dbReference type="SAM" id="Phobius"/>
    </source>
</evidence>
<organism evidence="2 3">
    <name type="scientific">Methanothermobacter marburgensis (strain ATCC BAA-927 / DSM 2133 / JCM 14651 / NBRC 100331 / OCM 82 / Marburg)</name>
    <name type="common">Methanobacterium thermoautotrophicum</name>
    <dbReference type="NCBI Taxonomy" id="79929"/>
    <lineage>
        <taxon>Archaea</taxon>
        <taxon>Methanobacteriati</taxon>
        <taxon>Methanobacteriota</taxon>
        <taxon>Methanomada group</taxon>
        <taxon>Methanobacteria</taxon>
        <taxon>Methanobacteriales</taxon>
        <taxon>Methanobacteriaceae</taxon>
        <taxon>Methanothermobacter</taxon>
    </lineage>
</organism>
<dbReference type="EMBL" id="CP001710">
    <property type="protein sequence ID" value="ADL58472.1"/>
    <property type="molecule type" value="Genomic_DNA"/>
</dbReference>
<keyword evidence="3" id="KW-1185">Reference proteome</keyword>
<reference evidence="2 3" key="2">
    <citation type="journal article" date="2010" name="J. Bacteriol.">
        <title>Complete genome sequence of Methanothermobacter marburgensis, a methanoarchaeon model organism.</title>
        <authorList>
            <person name="Liesegang H."/>
            <person name="Kaster A.K."/>
            <person name="Wiezer A."/>
            <person name="Goenrich M."/>
            <person name="Wollherr A."/>
            <person name="Seedorf H."/>
            <person name="Gottschalk G."/>
            <person name="Thauer R.K."/>
        </authorList>
    </citation>
    <scope>NUCLEOTIDE SEQUENCE [LARGE SCALE GENOMIC DNA]</scope>
    <source>
        <strain evidence="3">ATCC BAA-927 / DSM 2133 / JCM 14651 / NBRC 100331 / OCM 82 / Marburg</strain>
    </source>
</reference>
<dbReference type="HOGENOM" id="CLU_2550334_0_0_2"/>
<dbReference type="GeneID" id="92393494"/>
<reference key="1">
    <citation type="submission" date="2009-08" db="EMBL/GenBank/DDBJ databases">
        <title>The genome sequence of Methanothermobacter marburgensis.</title>
        <authorList>
            <person name="Kaster A."/>
            <person name="Seedorf H."/>
            <person name="Goenrich M."/>
            <person name="Wiezer A."/>
            <person name="Liesegang H."/>
            <person name="Thauer R."/>
            <person name="Gottschalk G."/>
        </authorList>
    </citation>
    <scope>NUCLEOTIDE SEQUENCE</scope>
    <source>
        <strain>Marburg</strain>
    </source>
</reference>
<name>D9PW74_METTM</name>
<keyword evidence="1" id="KW-1133">Transmembrane helix</keyword>
<dbReference type="OrthoDB" id="82203at2157"/>
<dbReference type="RefSeq" id="WP_013295696.1">
    <property type="nucleotide sequence ID" value="NC_014408.1"/>
</dbReference>
<dbReference type="Proteomes" id="UP000000345">
    <property type="component" value="Chromosome"/>
</dbReference>
<dbReference type="PaxDb" id="79929-MTBMA_c08770"/>
<dbReference type="STRING" id="79929.MTBMA_c08770"/>
<keyword evidence="1" id="KW-0812">Transmembrane</keyword>
<evidence type="ECO:0000313" key="3">
    <source>
        <dbReference type="Proteomes" id="UP000000345"/>
    </source>
</evidence>
<dbReference type="AlphaFoldDB" id="D9PW74"/>
<proteinExistence type="predicted"/>
<feature type="transmembrane region" description="Helical" evidence="1">
    <location>
        <begin position="65"/>
        <end position="81"/>
    </location>
</feature>
<accession>D9PW74</accession>
<evidence type="ECO:0000313" key="2">
    <source>
        <dbReference type="EMBL" id="ADL58472.1"/>
    </source>
</evidence>
<keyword evidence="1" id="KW-0472">Membrane</keyword>